<dbReference type="KEGG" id="oyw:OdinLCB4_005805"/>
<evidence type="ECO:0000313" key="3">
    <source>
        <dbReference type="Proteomes" id="UP000186851"/>
    </source>
</evidence>
<dbReference type="Proteomes" id="UP000186851">
    <property type="component" value="Chromosome"/>
</dbReference>
<dbReference type="SUPFAM" id="SSF55770">
    <property type="entry name" value="Profilin (actin-binding protein)"/>
    <property type="match status" value="1"/>
</dbReference>
<organism evidence="2 3">
    <name type="scientific">Odinarchaeota yellowstonii (strain LCB_4)</name>
    <dbReference type="NCBI Taxonomy" id="1841599"/>
    <lineage>
        <taxon>Archaea</taxon>
        <taxon>Promethearchaeati</taxon>
        <taxon>Candidatus Odinarchaeota</taxon>
        <taxon>Candidatus Odinarchaeia</taxon>
        <taxon>Candidatus Odinarchaeales</taxon>
        <taxon>Candidatus Odinarchaeaceae</taxon>
        <taxon>Candidatus Odinarchaeum</taxon>
    </lineage>
</organism>
<evidence type="ECO:0008006" key="4">
    <source>
        <dbReference type="Google" id="ProtNLM"/>
    </source>
</evidence>
<accession>A0AAF0IAD7</accession>
<dbReference type="SMR" id="A0AAF0IAD7"/>
<dbReference type="Gene3D" id="3.30.450.30">
    <property type="entry name" value="Dynein light chain 2a, cytoplasmic"/>
    <property type="match status" value="1"/>
</dbReference>
<dbReference type="EMBL" id="CP091871">
    <property type="protein sequence ID" value="WEU39983.1"/>
    <property type="molecule type" value="Genomic_DNA"/>
</dbReference>
<reference evidence="2" key="2">
    <citation type="journal article" date="2022" name="Nat. Microbiol.">
        <title>A closed Candidatus Odinarchaeum chromosome exposes Asgard archaeal viruses.</title>
        <authorList>
            <person name="Tamarit D."/>
            <person name="Caceres E.F."/>
            <person name="Krupovic M."/>
            <person name="Nijland R."/>
            <person name="Eme L."/>
            <person name="Robinson N.P."/>
            <person name="Ettema T.J.G."/>
        </authorList>
    </citation>
    <scope>NUCLEOTIDE SEQUENCE</scope>
    <source>
        <strain evidence="2">LCB_4</strain>
    </source>
</reference>
<evidence type="ECO:0000313" key="2">
    <source>
        <dbReference type="EMBL" id="WEU39983.1"/>
    </source>
</evidence>
<gene>
    <name evidence="2" type="ORF">OdinLCB4_005805</name>
</gene>
<proteinExistence type="inferred from homology"/>
<evidence type="ECO:0000256" key="1">
    <source>
        <dbReference type="ARBA" id="ARBA00023446"/>
    </source>
</evidence>
<reference evidence="2" key="1">
    <citation type="journal article" date="2017" name="Nature">
        <title>Asgard archaea illuminate the origin of eukaryotic cellular complexity.</title>
        <authorList>
            <person name="Zaremba-Niedzwiedzka K."/>
            <person name="Caceres E.F."/>
            <person name="Saw J.H."/>
            <person name="Backstrom D."/>
            <person name="Juzokaite L."/>
            <person name="Vancaester E."/>
            <person name="Seitz K.W."/>
            <person name="Anantharaman K."/>
            <person name="Starnawski P."/>
            <person name="Kjeldsen K.U."/>
            <person name="Scott M.B."/>
            <person name="Nunoura T."/>
            <person name="Banfield J.F."/>
            <person name="Schramm A."/>
            <person name="Baker B.J."/>
            <person name="Spang A."/>
            <person name="Ettema T.J.G."/>
        </authorList>
    </citation>
    <scope>NUCLEOTIDE SEQUENCE</scope>
    <source>
        <strain evidence="2">LCB_4</strain>
    </source>
</reference>
<comment type="similarity">
    <text evidence="1">Belongs to the Asgard profilin family.</text>
</comment>
<sequence length="119" mass="12648">MSLEQLAGRLISGDIGATAVIKMTGEIIYQSPNWSVDGVHAINVYKNREPSIIIQGVKYSVIDVNEDRLIATNVGGQGHIVGAVAGGKALLIGYVSPNGDARTAYIQIDKTARQLSKIL</sequence>
<protein>
    <recommendedName>
        <fullName evidence="4">Profilin</fullName>
    </recommendedName>
</protein>
<dbReference type="InterPro" id="IPR036140">
    <property type="entry name" value="PFN_sf"/>
</dbReference>
<name>A0AAF0IAD7_ODILC</name>
<dbReference type="AlphaFoldDB" id="A0AAF0IAD7"/>